<dbReference type="EMBL" id="SDPU01000032">
    <property type="protein sequence ID" value="RYU10349.1"/>
    <property type="molecule type" value="Genomic_DNA"/>
</dbReference>
<evidence type="ECO:0000313" key="2">
    <source>
        <dbReference type="EMBL" id="RYU10349.1"/>
    </source>
</evidence>
<protein>
    <recommendedName>
        <fullName evidence="4">Heavy-metal-associated domain-containing protein</fullName>
    </recommendedName>
</protein>
<evidence type="ECO:0000313" key="3">
    <source>
        <dbReference type="Proteomes" id="UP000291189"/>
    </source>
</evidence>
<keyword evidence="3" id="KW-1185">Reference proteome</keyword>
<dbReference type="Proteomes" id="UP000291189">
    <property type="component" value="Unassembled WGS sequence"/>
</dbReference>
<comment type="caution">
    <text evidence="2">The sequence shown here is derived from an EMBL/GenBank/DDBJ whole genome shotgun (WGS) entry which is preliminary data.</text>
</comment>
<dbReference type="AlphaFoldDB" id="A0A4Q5IZ39"/>
<sequence length="298" mass="30884">MGAFAVGLLAVFALALGAGSLWGPTVAAPDSDDEAMAHGGMAEDEPAGHDEGGHVPGGLMRSQDGYSLDLASATADRGRDVPLALTISGPDGHVLDTEAGYAVEHDKRLHLIVVRRDLTGFQHVHPELGDDGRWTTAVDLAPGTWRVFADFTAADGPALTLGTDLTVPGRVPDVQPVGDDASTSSVDGYDVTLDGELEGGAASDLTLTVTRGGRPVTDLQPYLGAFGHLVALREGDLAYLHVHPHEEAHAGDRGGPAIDFTAEVPSAGRYRLFLDFKAGGVVRTATFDLAAGGDRGHD</sequence>
<evidence type="ECO:0000256" key="1">
    <source>
        <dbReference type="SAM" id="MobiDB-lite"/>
    </source>
</evidence>
<dbReference type="OrthoDB" id="128043at2"/>
<accession>A0A4Q5IZ39</accession>
<organism evidence="2 3">
    <name type="scientific">Nocardioides iriomotensis</name>
    <dbReference type="NCBI Taxonomy" id="715784"/>
    <lineage>
        <taxon>Bacteria</taxon>
        <taxon>Bacillati</taxon>
        <taxon>Actinomycetota</taxon>
        <taxon>Actinomycetes</taxon>
        <taxon>Propionibacteriales</taxon>
        <taxon>Nocardioidaceae</taxon>
        <taxon>Nocardioides</taxon>
    </lineage>
</organism>
<proteinExistence type="predicted"/>
<feature type="region of interest" description="Disordered" evidence="1">
    <location>
        <begin position="30"/>
        <end position="59"/>
    </location>
</feature>
<evidence type="ECO:0008006" key="4">
    <source>
        <dbReference type="Google" id="ProtNLM"/>
    </source>
</evidence>
<reference evidence="2 3" key="1">
    <citation type="submission" date="2019-01" db="EMBL/GenBank/DDBJ databases">
        <title>Nocardioides guangzhouensis sp. nov., an actinobacterium isolated from soil.</title>
        <authorList>
            <person name="Fu Y."/>
            <person name="Cai Y."/>
            <person name="Lin Z."/>
            <person name="Chen P."/>
        </authorList>
    </citation>
    <scope>NUCLEOTIDE SEQUENCE [LARGE SCALE GENOMIC DNA]</scope>
    <source>
        <strain evidence="2 3">NBRC 105384</strain>
    </source>
</reference>
<name>A0A4Q5IZ39_9ACTN</name>
<gene>
    <name evidence="2" type="ORF">ETU37_17345</name>
</gene>